<dbReference type="InterPro" id="IPR002934">
    <property type="entry name" value="Polymerase_NTP_transf_dom"/>
</dbReference>
<proteinExistence type="predicted"/>
<dbReference type="AlphaFoldDB" id="A0A7W5PA44"/>
<evidence type="ECO:0000313" key="2">
    <source>
        <dbReference type="EMBL" id="MBB3329541.1"/>
    </source>
</evidence>
<gene>
    <name evidence="2" type="ORF">BDK63_000381</name>
</gene>
<organism evidence="2 3">
    <name type="scientific">Halomonas campaniensis</name>
    <dbReference type="NCBI Taxonomy" id="213554"/>
    <lineage>
        <taxon>Bacteria</taxon>
        <taxon>Pseudomonadati</taxon>
        <taxon>Pseudomonadota</taxon>
        <taxon>Gammaproteobacteria</taxon>
        <taxon>Oceanospirillales</taxon>
        <taxon>Halomonadaceae</taxon>
        <taxon>Halomonas</taxon>
    </lineage>
</organism>
<reference evidence="2 3" key="1">
    <citation type="submission" date="2020-08" db="EMBL/GenBank/DDBJ databases">
        <title>Genomic Encyclopedia of Archaeal and Bacterial Type Strains, Phase II (KMG-II): from individual species to whole genera.</title>
        <authorList>
            <person name="Goeker M."/>
        </authorList>
    </citation>
    <scope>NUCLEOTIDE SEQUENCE [LARGE SCALE GENOMIC DNA]</scope>
    <source>
        <strain evidence="2 3">5AG</strain>
    </source>
</reference>
<dbReference type="CDD" id="cd05403">
    <property type="entry name" value="NT_KNTase_like"/>
    <property type="match status" value="1"/>
</dbReference>
<dbReference type="Pfam" id="PF01909">
    <property type="entry name" value="NTP_transf_2"/>
    <property type="match status" value="1"/>
</dbReference>
<evidence type="ECO:0000259" key="1">
    <source>
        <dbReference type="Pfam" id="PF01909"/>
    </source>
</evidence>
<dbReference type="RefSeq" id="WP_183329623.1">
    <property type="nucleotide sequence ID" value="NZ_JACHZF010000002.1"/>
</dbReference>
<comment type="caution">
    <text evidence="2">The sequence shown here is derived from an EMBL/GenBank/DDBJ whole genome shotgun (WGS) entry which is preliminary data.</text>
</comment>
<name>A0A7W5PA44_9GAMM</name>
<dbReference type="InterPro" id="IPR043519">
    <property type="entry name" value="NT_sf"/>
</dbReference>
<keyword evidence="2" id="KW-0808">Transferase</keyword>
<dbReference type="SUPFAM" id="SSF81301">
    <property type="entry name" value="Nucleotidyltransferase"/>
    <property type="match status" value="1"/>
</dbReference>
<dbReference type="GO" id="GO:0016779">
    <property type="term" value="F:nucleotidyltransferase activity"/>
    <property type="evidence" value="ECO:0007669"/>
    <property type="project" value="InterPro"/>
</dbReference>
<dbReference type="EMBL" id="JACHZF010000002">
    <property type="protein sequence ID" value="MBB3329541.1"/>
    <property type="molecule type" value="Genomic_DNA"/>
</dbReference>
<accession>A0A7W5PA44</accession>
<protein>
    <submittedName>
        <fullName evidence="2">Putative nucleotidyltransferase</fullName>
    </submittedName>
</protein>
<keyword evidence="3" id="KW-1185">Reference proteome</keyword>
<dbReference type="Proteomes" id="UP000553442">
    <property type="component" value="Unassembled WGS sequence"/>
</dbReference>
<dbReference type="Gene3D" id="3.30.460.10">
    <property type="entry name" value="Beta Polymerase, domain 2"/>
    <property type="match status" value="1"/>
</dbReference>
<sequence length="99" mass="11570">MRLTPEQVAIIHESVAEVLGPEARVYLFGSRVDDRRRGGDIDLYIELPVLAEPRSRLQVQLQRRLWERLGPRRIDLLIRARDEALRPIHRDALEQGVRL</sequence>
<feature type="domain" description="Polymerase nucleotidyl transferase" evidence="1">
    <location>
        <begin position="19"/>
        <end position="87"/>
    </location>
</feature>
<evidence type="ECO:0000313" key="3">
    <source>
        <dbReference type="Proteomes" id="UP000553442"/>
    </source>
</evidence>